<gene>
    <name evidence="1" type="ORF">LZZ85_13090</name>
</gene>
<accession>A0ABS9KSC3</accession>
<dbReference type="RefSeq" id="WP_237872387.1">
    <property type="nucleotide sequence ID" value="NZ_JAKLTR010000007.1"/>
</dbReference>
<evidence type="ECO:0000313" key="2">
    <source>
        <dbReference type="Proteomes" id="UP001165367"/>
    </source>
</evidence>
<keyword evidence="2" id="KW-1185">Reference proteome</keyword>
<name>A0ABS9KSC3_9BACT</name>
<reference evidence="1" key="1">
    <citation type="submission" date="2022-01" db="EMBL/GenBank/DDBJ databases">
        <authorList>
            <person name="Jo J.-H."/>
            <person name="Im W.-T."/>
        </authorList>
    </citation>
    <scope>NUCLEOTIDE SEQUENCE</scope>
    <source>
        <strain evidence="1">NA20</strain>
    </source>
</reference>
<sequence>MENQMKQDRKMVSVPQKDLLTLVASVLRDKVLFPENIEDVKQYLQRLQPVRR</sequence>
<dbReference type="EMBL" id="JAKLTR010000007">
    <property type="protein sequence ID" value="MCG2615229.1"/>
    <property type="molecule type" value="Genomic_DNA"/>
</dbReference>
<proteinExistence type="predicted"/>
<protein>
    <submittedName>
        <fullName evidence="1">Uncharacterized protein</fullName>
    </submittedName>
</protein>
<dbReference type="Proteomes" id="UP001165367">
    <property type="component" value="Unassembled WGS sequence"/>
</dbReference>
<organism evidence="1 2">
    <name type="scientific">Terrimonas ginsenosidimutans</name>
    <dbReference type="NCBI Taxonomy" id="2908004"/>
    <lineage>
        <taxon>Bacteria</taxon>
        <taxon>Pseudomonadati</taxon>
        <taxon>Bacteroidota</taxon>
        <taxon>Chitinophagia</taxon>
        <taxon>Chitinophagales</taxon>
        <taxon>Chitinophagaceae</taxon>
        <taxon>Terrimonas</taxon>
    </lineage>
</organism>
<comment type="caution">
    <text evidence="1">The sequence shown here is derived from an EMBL/GenBank/DDBJ whole genome shotgun (WGS) entry which is preliminary data.</text>
</comment>
<evidence type="ECO:0000313" key="1">
    <source>
        <dbReference type="EMBL" id="MCG2615229.1"/>
    </source>
</evidence>